<name>A0AAN7VLS4_9PEZI</name>
<accession>A0AAN7VLS4</accession>
<sequence length="275" mass="30760">MVGLHLAALDPSRIAISLPVIARGEQFRYIAEGEGATLRFHSPTRSLVHDQAALRLVSTFGLIICVGVYFAIDDHTCFVAHINAYTERKWLSPWVVRNQMEADFFRDTARERMEKHASANGWDPQDPATQSYISRTLILVCPEPTHTFQEASITMQQTGLWVAEGIRQFLNIPGIGVGLESGFIVEHPRGKPRLAFEEGMGDSVVKAPAVFALAGFQPSREVCVENDWVLRRLPRWGEGTCVESGIVPGLIAGYYNGALWCSRWVWNMLMCRTAR</sequence>
<evidence type="ECO:0000313" key="1">
    <source>
        <dbReference type="EMBL" id="KAK5689695.1"/>
    </source>
</evidence>
<dbReference type="Proteomes" id="UP001310594">
    <property type="component" value="Unassembled WGS sequence"/>
</dbReference>
<gene>
    <name evidence="1" type="ORF">LTR97_012694</name>
</gene>
<dbReference type="EMBL" id="JAVRQU010000029">
    <property type="protein sequence ID" value="KAK5689695.1"/>
    <property type="molecule type" value="Genomic_DNA"/>
</dbReference>
<organism evidence="1 2">
    <name type="scientific">Elasticomyces elasticus</name>
    <dbReference type="NCBI Taxonomy" id="574655"/>
    <lineage>
        <taxon>Eukaryota</taxon>
        <taxon>Fungi</taxon>
        <taxon>Dikarya</taxon>
        <taxon>Ascomycota</taxon>
        <taxon>Pezizomycotina</taxon>
        <taxon>Dothideomycetes</taxon>
        <taxon>Dothideomycetidae</taxon>
        <taxon>Mycosphaerellales</taxon>
        <taxon>Teratosphaeriaceae</taxon>
        <taxon>Elasticomyces</taxon>
    </lineage>
</organism>
<protein>
    <submittedName>
        <fullName evidence="1">Uncharacterized protein</fullName>
    </submittedName>
</protein>
<evidence type="ECO:0000313" key="2">
    <source>
        <dbReference type="Proteomes" id="UP001310594"/>
    </source>
</evidence>
<proteinExistence type="predicted"/>
<comment type="caution">
    <text evidence="1">The sequence shown here is derived from an EMBL/GenBank/DDBJ whole genome shotgun (WGS) entry which is preliminary data.</text>
</comment>
<dbReference type="AlphaFoldDB" id="A0AAN7VLS4"/>
<reference evidence="1" key="1">
    <citation type="submission" date="2023-08" db="EMBL/GenBank/DDBJ databases">
        <title>Black Yeasts Isolated from many extreme environments.</title>
        <authorList>
            <person name="Coleine C."/>
            <person name="Stajich J.E."/>
            <person name="Selbmann L."/>
        </authorList>
    </citation>
    <scope>NUCLEOTIDE SEQUENCE</scope>
    <source>
        <strain evidence="1">CCFEE 5810</strain>
    </source>
</reference>